<gene>
    <name evidence="1" type="ORF">VNO78_24430</name>
</gene>
<reference evidence="1 2" key="1">
    <citation type="submission" date="2024-01" db="EMBL/GenBank/DDBJ databases">
        <title>The genomes of 5 underutilized Papilionoideae crops provide insights into root nodulation and disease resistanc.</title>
        <authorList>
            <person name="Jiang F."/>
        </authorList>
    </citation>
    <scope>NUCLEOTIDE SEQUENCE [LARGE SCALE GENOMIC DNA]</scope>
    <source>
        <strain evidence="1">DUOXIRENSHENG_FW03</strain>
        <tissue evidence="1">Leaves</tissue>
    </source>
</reference>
<sequence>MSGNHNVTMLEKNVTTPDAALGSAPTVCTTADGRSPVTAPRAPVLTQPNLCRRAREPHIDVVFFENLVVLAPIHTSIAS</sequence>
<organism evidence="1 2">
    <name type="scientific">Psophocarpus tetragonolobus</name>
    <name type="common">Winged bean</name>
    <name type="synonym">Dolichos tetragonolobus</name>
    <dbReference type="NCBI Taxonomy" id="3891"/>
    <lineage>
        <taxon>Eukaryota</taxon>
        <taxon>Viridiplantae</taxon>
        <taxon>Streptophyta</taxon>
        <taxon>Embryophyta</taxon>
        <taxon>Tracheophyta</taxon>
        <taxon>Spermatophyta</taxon>
        <taxon>Magnoliopsida</taxon>
        <taxon>eudicotyledons</taxon>
        <taxon>Gunneridae</taxon>
        <taxon>Pentapetalae</taxon>
        <taxon>rosids</taxon>
        <taxon>fabids</taxon>
        <taxon>Fabales</taxon>
        <taxon>Fabaceae</taxon>
        <taxon>Papilionoideae</taxon>
        <taxon>50 kb inversion clade</taxon>
        <taxon>NPAAA clade</taxon>
        <taxon>indigoferoid/millettioid clade</taxon>
        <taxon>Phaseoleae</taxon>
        <taxon>Psophocarpus</taxon>
    </lineage>
</organism>
<keyword evidence="2" id="KW-1185">Reference proteome</keyword>
<dbReference type="Proteomes" id="UP001386955">
    <property type="component" value="Unassembled WGS sequence"/>
</dbReference>
<proteinExistence type="predicted"/>
<protein>
    <submittedName>
        <fullName evidence="1">Uncharacterized protein</fullName>
    </submittedName>
</protein>
<accession>A0AAN9S4L1</accession>
<dbReference type="EMBL" id="JAYMYS010000006">
    <property type="protein sequence ID" value="KAK7389410.1"/>
    <property type="molecule type" value="Genomic_DNA"/>
</dbReference>
<comment type="caution">
    <text evidence="1">The sequence shown here is derived from an EMBL/GenBank/DDBJ whole genome shotgun (WGS) entry which is preliminary data.</text>
</comment>
<evidence type="ECO:0000313" key="2">
    <source>
        <dbReference type="Proteomes" id="UP001386955"/>
    </source>
</evidence>
<evidence type="ECO:0000313" key="1">
    <source>
        <dbReference type="EMBL" id="KAK7389410.1"/>
    </source>
</evidence>
<name>A0AAN9S4L1_PSOTE</name>
<dbReference type="AlphaFoldDB" id="A0AAN9S4L1"/>